<dbReference type="PANTHER" id="PTHR21310">
    <property type="entry name" value="AMINOGLYCOSIDE PHOSPHOTRANSFERASE-RELATED-RELATED"/>
    <property type="match status" value="1"/>
</dbReference>
<dbReference type="Gene3D" id="3.90.1200.10">
    <property type="match status" value="1"/>
</dbReference>
<dbReference type="RefSeq" id="WP_245449674.1">
    <property type="nucleotide sequence ID" value="NZ_JAHBRY010000001.1"/>
</dbReference>
<keyword evidence="2" id="KW-0808">Transferase</keyword>
<dbReference type="EMBL" id="QJJK01000005">
    <property type="protein sequence ID" value="PXW58732.1"/>
    <property type="molecule type" value="Genomic_DNA"/>
</dbReference>
<keyword evidence="3" id="KW-1185">Reference proteome</keyword>
<dbReference type="Pfam" id="PF01636">
    <property type="entry name" value="APH"/>
    <property type="match status" value="1"/>
</dbReference>
<proteinExistence type="predicted"/>
<evidence type="ECO:0000313" key="3">
    <source>
        <dbReference type="Proteomes" id="UP000248021"/>
    </source>
</evidence>
<dbReference type="Gene3D" id="3.30.200.20">
    <property type="entry name" value="Phosphorylase Kinase, domain 1"/>
    <property type="match status" value="1"/>
</dbReference>
<dbReference type="InterPro" id="IPR002575">
    <property type="entry name" value="Aminoglycoside_PTrfase"/>
</dbReference>
<dbReference type="CDD" id="cd05155">
    <property type="entry name" value="APH_ChoK_like_1"/>
    <property type="match status" value="1"/>
</dbReference>
<name>A0A2V3U6D7_9HYPH</name>
<dbReference type="PANTHER" id="PTHR21310:SF42">
    <property type="entry name" value="BIFUNCTIONAL AAC_APH"/>
    <property type="match status" value="1"/>
</dbReference>
<reference evidence="2 3" key="1">
    <citation type="submission" date="2018-05" db="EMBL/GenBank/DDBJ databases">
        <title>Genomic Encyclopedia of Type Strains, Phase IV (KMG-IV): sequencing the most valuable type-strain genomes for metagenomic binning, comparative biology and taxonomic classification.</title>
        <authorList>
            <person name="Goeker M."/>
        </authorList>
    </citation>
    <scope>NUCLEOTIDE SEQUENCE [LARGE SCALE GENOMIC DNA]</scope>
    <source>
        <strain evidence="2 3">DSM 6462</strain>
    </source>
</reference>
<dbReference type="Proteomes" id="UP000248021">
    <property type="component" value="Unassembled WGS sequence"/>
</dbReference>
<evidence type="ECO:0000259" key="1">
    <source>
        <dbReference type="Pfam" id="PF01636"/>
    </source>
</evidence>
<accession>A0A2V3U6D7</accession>
<dbReference type="InterPro" id="IPR011009">
    <property type="entry name" value="Kinase-like_dom_sf"/>
</dbReference>
<keyword evidence="2" id="KW-0418">Kinase</keyword>
<comment type="caution">
    <text evidence="2">The sequence shown here is derived from an EMBL/GenBank/DDBJ whole genome shotgun (WGS) entry which is preliminary data.</text>
</comment>
<gene>
    <name evidence="2" type="ORF">C7450_10579</name>
</gene>
<organism evidence="2 3">
    <name type="scientific">Chelatococcus asaccharovorans</name>
    <dbReference type="NCBI Taxonomy" id="28210"/>
    <lineage>
        <taxon>Bacteria</taxon>
        <taxon>Pseudomonadati</taxon>
        <taxon>Pseudomonadota</taxon>
        <taxon>Alphaproteobacteria</taxon>
        <taxon>Hyphomicrobiales</taxon>
        <taxon>Chelatococcaceae</taxon>
        <taxon>Chelatococcus</taxon>
    </lineage>
</organism>
<dbReference type="SUPFAM" id="SSF56112">
    <property type="entry name" value="Protein kinase-like (PK-like)"/>
    <property type="match status" value="1"/>
</dbReference>
<feature type="domain" description="Aminoglycoside phosphotransferase" evidence="1">
    <location>
        <begin position="30"/>
        <end position="257"/>
    </location>
</feature>
<protein>
    <submittedName>
        <fullName evidence="2">Aminoglycoside phosphotransferase (APT) family kinase protein</fullName>
    </submittedName>
</protein>
<dbReference type="InterPro" id="IPR051678">
    <property type="entry name" value="AGP_Transferase"/>
</dbReference>
<sequence>MTITIDVALVHRLVAEQFPDLAHLAISPVVPGGWDNRTFRLGDNMLARLPSADRYVAQVAKEHRWLPVLAPHLPLPIPVPLARGEPSQDYPWPWSIYRWLPGNPVAREPQADLNRAARSLADFLGALHRIDARDGPPHGDHNFHRGGPLAVYAREVQAALAVLGETAETGVLRDVWANALESQWERPPVWVHGDVSGGNLLVRDGDLSAVIDFGSSAVGDPACDLVIAWTLFSGESRATFRAALSLDEKTWRRARGWALWKALITVTAPDIGQDGAEASWRVIADVSADHRQGLQT</sequence>
<dbReference type="AlphaFoldDB" id="A0A2V3U6D7"/>
<dbReference type="GO" id="GO:0016301">
    <property type="term" value="F:kinase activity"/>
    <property type="evidence" value="ECO:0007669"/>
    <property type="project" value="UniProtKB-KW"/>
</dbReference>
<evidence type="ECO:0000313" key="2">
    <source>
        <dbReference type="EMBL" id="PXW58732.1"/>
    </source>
</evidence>